<dbReference type="Gene3D" id="2.60.120.10">
    <property type="entry name" value="Jelly Rolls"/>
    <property type="match status" value="2"/>
</dbReference>
<evidence type="ECO:0000256" key="13">
    <source>
        <dbReference type="SAM" id="MobiDB-lite"/>
    </source>
</evidence>
<comment type="similarity">
    <text evidence="2 12">Belongs to the NTE family.</text>
</comment>
<protein>
    <recommendedName>
        <fullName evidence="4 12">Lysophospholipase NTE1</fullName>
        <ecNumber evidence="3 12">3.1.1.5</ecNumber>
    </recommendedName>
    <alternativeName>
        <fullName evidence="12">Intracellular phospholipase B</fullName>
    </alternativeName>
</protein>
<dbReference type="GO" id="GO:0004622">
    <property type="term" value="F:phosphatidylcholine lysophospholipase activity"/>
    <property type="evidence" value="ECO:0007669"/>
    <property type="project" value="UniProtKB-EC"/>
</dbReference>
<feature type="domain" description="Cyclic nucleotide-binding" evidence="15">
    <location>
        <begin position="739"/>
        <end position="879"/>
    </location>
</feature>
<dbReference type="Proteomes" id="UP000006757">
    <property type="component" value="Unassembled WGS sequence"/>
</dbReference>
<sequence>MAALAVLLALLGALADAEDARPTPPTMAGNPLVALAGAVVGVILHLLGLIQQVITFITITLPTFGFPHLVGLFVLVLGLVFFLVRYKYLTKYTQLKETALPSPSPPTLTNSLPLVDTDITERKRSSNPLHSYLDDFLSAIRIFGYLEKPIFHELSRHLQTRRLAAGDTIEVGGGDFWCVVEGNVQVFAPSADSEHTIPDPLSSNGSFNGYNLVNEVSTGGTLSSLFSILSLFTEDIKLSWDSEAPSPDRAASEEVPRTRANSDVSQLDGRVMGLSPLESTNIALEEDGDPKTPVHTDEDKSQEPESSPLSDEAQSPSSISNSQPGSSVTSPQATSPLPASPSIEATPIITMKPFPPDIRIGASGRGTPEDRRSTKPKIRNPMKGVIARATVDTTLAVIPAEAFRKVTRKYPKATGTIVQVVLERFSRVTFMTAHKFFGLTREILRSEASLNSMVSYPLPRSFYAGGGMQILREKFEPSLRRGRDRKQDDLMKDYFSYVPTSPNTRNVSLPSSRLDTPLRRPPLSGSDSHSKRTSDSEETAIGANEYHDTRSHSPLNAFTPRRQQSAHRKEVAAGDLAVLQDDGEEDTFYRPIKTPGLPRIDTWRGRIPSISSNDFYSDAEAEEVEEELEAELRGMLVECIAKSIGLLQPADSHPDSARRSVSASSSPGSPMFLPSGRPTSMRGPFGNVLDMINASPGGNDNISGLLRESLMNARLQADDDQSSISASMQESSLQGGPPDVNSAIMRDLGNRLEVLRFKKGSTLVKQGERAPGLYYVSISTTPAFEDHGSSTNLSSHRQPESSSRSRPFSAGMGQADPGSPVASFSGAGSADEEHLYTVNPGGLAGYLSSLCGTESYVKITAKTDCYVGFVPRQALERIIERRPLVLLTLSKRLLSLLSPLVLLIDAGLDWMQLGAGQILFEKGSKATDFYIVINGRLRSVVQKADSESVEVLREYSQDDSIGELDVITGADHPVTVQAIRETELVRIPSALFDAISTRHPATTVQFMRLIASRVRKGLSEQVLKHTHHHHGGELRADRNLKTVCILGVNKNVPVAQFAAKLKASLDEMGEASSYLDQATVMRHLGRHAFSRMGALKIAGWLSDQEEQHRIVLYVADTPPSSQWTQTCIRQADLILVLGMGDDPSIGEYEKVLLAMKSYARKELVLLHDDRFVPRGSTRLWLKNRPYIQGHFHVELPGHITSTKSTKIHDPAGTAAFKHLRERVETRIKQYRGLRPLGRPRRPPHMNDFARIARRLLGKQVGLVLGGGGARGISHLGMLQALEESGIPVDAIAGCSIGSFVGGLYAGATDLIETTGRVKQFSGRMGSMLRILSDVTYPHAAYTTGHEFMLVDGGYMDNTPISPLRASGIQDVIVVDVGSIDDTSARNYGDSVSGWWLFINKFNPFYKTVVPSMTEISSRLTYVSSVRTLEDVKSDPKILYMAMPVQDVETIGGFKKFSEVREIGLHAARKQLKAWAEEGRLPHPIADKSHGAIGQQKNTRMRRSSI</sequence>
<dbReference type="Pfam" id="PF00027">
    <property type="entry name" value="cNMP_binding"/>
    <property type="match status" value="1"/>
</dbReference>
<comment type="subcellular location">
    <subcellularLocation>
        <location evidence="12">Endoplasmic reticulum membrane</location>
    </subcellularLocation>
    <subcellularLocation>
        <location evidence="1">Membrane</location>
    </subcellularLocation>
</comment>
<dbReference type="FunCoup" id="K1VAH3">
    <property type="interactions" value="105"/>
</dbReference>
<feature type="compositionally biased region" description="Polar residues" evidence="13">
    <location>
        <begin position="498"/>
        <end position="514"/>
    </location>
</feature>
<dbReference type="CDD" id="cd00038">
    <property type="entry name" value="CAP_ED"/>
    <property type="match status" value="2"/>
</dbReference>
<gene>
    <name evidence="17" type="ORF">A1Q2_07959</name>
</gene>
<evidence type="ECO:0000256" key="5">
    <source>
        <dbReference type="ARBA" id="ARBA00022692"/>
    </source>
</evidence>
<evidence type="ECO:0000256" key="8">
    <source>
        <dbReference type="ARBA" id="ARBA00022989"/>
    </source>
</evidence>
<feature type="compositionally biased region" description="Polar residues" evidence="13">
    <location>
        <begin position="304"/>
        <end position="313"/>
    </location>
</feature>
<dbReference type="STRING" id="1220162.K1VAH3"/>
<evidence type="ECO:0000256" key="1">
    <source>
        <dbReference type="ARBA" id="ARBA00004370"/>
    </source>
</evidence>
<proteinExistence type="inferred from homology"/>
<evidence type="ECO:0000256" key="12">
    <source>
        <dbReference type="RuleBase" id="RU362043"/>
    </source>
</evidence>
<name>K1VAH3_TRIAC</name>
<dbReference type="Pfam" id="PF24179">
    <property type="entry name" value="NTE_Ploop"/>
    <property type="match status" value="1"/>
</dbReference>
<dbReference type="InterPro" id="IPR056556">
    <property type="entry name" value="NTE1_P-loop_dom"/>
</dbReference>
<dbReference type="PROSITE" id="PS01237">
    <property type="entry name" value="UPF0028"/>
    <property type="match status" value="1"/>
</dbReference>
<reference evidence="17 18" key="1">
    <citation type="journal article" date="2012" name="Eukaryot. Cell">
        <title>Genome sequence of the Trichosporon asahii environmental strain CBS 8904.</title>
        <authorList>
            <person name="Yang R.Y."/>
            <person name="Li H.T."/>
            <person name="Zhu H."/>
            <person name="Zhou G.P."/>
            <person name="Wang M."/>
            <person name="Wang L."/>
        </authorList>
    </citation>
    <scope>NUCLEOTIDE SEQUENCE [LARGE SCALE GENOMIC DNA]</scope>
    <source>
        <strain evidence="17 18">CBS 8904</strain>
    </source>
</reference>
<feature type="domain" description="Cyclic nucleotide-binding" evidence="15">
    <location>
        <begin position="915"/>
        <end position="995"/>
    </location>
</feature>
<dbReference type="InterPro" id="IPR001423">
    <property type="entry name" value="LysoPLipase_patatin_CS"/>
</dbReference>
<keyword evidence="18" id="KW-1185">Reference proteome</keyword>
<feature type="region of interest" description="Disordered" evidence="13">
    <location>
        <begin position="241"/>
        <end position="377"/>
    </location>
</feature>
<feature type="region of interest" description="Disordered" evidence="13">
    <location>
        <begin position="495"/>
        <end position="570"/>
    </location>
</feature>
<feature type="compositionally biased region" description="Low complexity" evidence="13">
    <location>
        <begin position="659"/>
        <end position="670"/>
    </location>
</feature>
<keyword evidence="8 12" id="KW-1133">Transmembrane helix</keyword>
<keyword evidence="7 11" id="KW-0442">Lipid degradation</keyword>
<evidence type="ECO:0000313" key="17">
    <source>
        <dbReference type="EMBL" id="EKC97760.1"/>
    </source>
</evidence>
<dbReference type="PROSITE" id="PS50042">
    <property type="entry name" value="CNMP_BINDING_3"/>
    <property type="match status" value="2"/>
</dbReference>
<dbReference type="InterPro" id="IPR014710">
    <property type="entry name" value="RmlC-like_jellyroll"/>
</dbReference>
<keyword evidence="5 12" id="KW-0812">Transmembrane</keyword>
<dbReference type="GO" id="GO:0016042">
    <property type="term" value="P:lipid catabolic process"/>
    <property type="evidence" value="ECO:0007669"/>
    <property type="project" value="UniProtKB-UniRule"/>
</dbReference>
<dbReference type="GO" id="GO:0005789">
    <property type="term" value="C:endoplasmic reticulum membrane"/>
    <property type="evidence" value="ECO:0007669"/>
    <property type="project" value="UniProtKB-SubCell"/>
</dbReference>
<dbReference type="InterPro" id="IPR018490">
    <property type="entry name" value="cNMP-bd_dom_sf"/>
</dbReference>
<feature type="compositionally biased region" description="Polar residues" evidence="13">
    <location>
        <begin position="328"/>
        <end position="337"/>
    </location>
</feature>
<evidence type="ECO:0000256" key="14">
    <source>
        <dbReference type="SAM" id="SignalP"/>
    </source>
</evidence>
<feature type="compositionally biased region" description="Low complexity" evidence="13">
    <location>
        <begin position="722"/>
        <end position="734"/>
    </location>
</feature>
<feature type="active site" description="Proton acceptor" evidence="11">
    <location>
        <position position="1434"/>
    </location>
</feature>
<dbReference type="InterPro" id="IPR002641">
    <property type="entry name" value="PNPLA_dom"/>
</dbReference>
<evidence type="ECO:0000313" key="18">
    <source>
        <dbReference type="Proteomes" id="UP000006757"/>
    </source>
</evidence>
<feature type="chain" id="PRO_5003854027" description="Lysophospholipase NTE1" evidence="14">
    <location>
        <begin position="18"/>
        <end position="1505"/>
    </location>
</feature>
<feature type="compositionally biased region" description="Low complexity" evidence="13">
    <location>
        <begin position="314"/>
        <end position="327"/>
    </location>
</feature>
<dbReference type="InterPro" id="IPR016035">
    <property type="entry name" value="Acyl_Trfase/lysoPLipase"/>
</dbReference>
<keyword evidence="6 11" id="KW-0378">Hydrolase</keyword>
<dbReference type="Pfam" id="PF01734">
    <property type="entry name" value="Patatin"/>
    <property type="match status" value="1"/>
</dbReference>
<dbReference type="EMBL" id="AMBO01000403">
    <property type="protein sequence ID" value="EKC97760.1"/>
    <property type="molecule type" value="Genomic_DNA"/>
</dbReference>
<feature type="transmembrane region" description="Helical" evidence="12">
    <location>
        <begin position="69"/>
        <end position="88"/>
    </location>
</feature>
<dbReference type="Gene3D" id="3.40.1090.10">
    <property type="entry name" value="Cytosolic phospholipase A2 catalytic domain"/>
    <property type="match status" value="1"/>
</dbReference>
<dbReference type="eggNOG" id="KOG2968">
    <property type="taxonomic scope" value="Eukaryota"/>
</dbReference>
<evidence type="ECO:0000256" key="11">
    <source>
        <dbReference type="PROSITE-ProRule" id="PRU01161"/>
    </source>
</evidence>
<evidence type="ECO:0000256" key="4">
    <source>
        <dbReference type="ARBA" id="ARBA00018317"/>
    </source>
</evidence>
<evidence type="ECO:0000259" key="15">
    <source>
        <dbReference type="PROSITE" id="PS50042"/>
    </source>
</evidence>
<evidence type="ECO:0000256" key="7">
    <source>
        <dbReference type="ARBA" id="ARBA00022963"/>
    </source>
</evidence>
<feature type="transmembrane region" description="Helical" evidence="12">
    <location>
        <begin position="33"/>
        <end position="57"/>
    </location>
</feature>
<comment type="caution">
    <text evidence="11">Lacks conserved residue(s) required for the propagation of feature annotation.</text>
</comment>
<organism evidence="17 18">
    <name type="scientific">Trichosporon asahii var. asahii (strain CBS 8904)</name>
    <name type="common">Yeast</name>
    <dbReference type="NCBI Taxonomy" id="1220162"/>
    <lineage>
        <taxon>Eukaryota</taxon>
        <taxon>Fungi</taxon>
        <taxon>Dikarya</taxon>
        <taxon>Basidiomycota</taxon>
        <taxon>Agaricomycotina</taxon>
        <taxon>Tremellomycetes</taxon>
        <taxon>Trichosporonales</taxon>
        <taxon>Trichosporonaceae</taxon>
        <taxon>Trichosporon</taxon>
    </lineage>
</organism>
<feature type="region of interest" description="Disordered" evidence="13">
    <location>
        <begin position="1485"/>
        <end position="1505"/>
    </location>
</feature>
<comment type="function">
    <text evidence="12">Intracellular phospholipase B that catalyzes the double deacylation of phosphatidylcholine (PC) to glycerophosphocholine (GroPCho). Plays an important role in membrane lipid homeostasis.</text>
</comment>
<feature type="compositionally biased region" description="Basic and acidic residues" evidence="13">
    <location>
        <begin position="289"/>
        <end position="303"/>
    </location>
</feature>
<feature type="region of interest" description="Disordered" evidence="13">
    <location>
        <begin position="648"/>
        <end position="680"/>
    </location>
</feature>
<dbReference type="OrthoDB" id="421051at2759"/>
<dbReference type="OMA" id="SSGYVWR"/>
<dbReference type="SUPFAM" id="SSF51206">
    <property type="entry name" value="cAMP-binding domain-like"/>
    <property type="match status" value="3"/>
</dbReference>
<dbReference type="PANTHER" id="PTHR14226:SF29">
    <property type="entry name" value="NEUROPATHY TARGET ESTERASE SWS"/>
    <property type="match status" value="1"/>
</dbReference>
<keyword evidence="9 11" id="KW-0443">Lipid metabolism</keyword>
<dbReference type="PROSITE" id="PS51635">
    <property type="entry name" value="PNPLA"/>
    <property type="match status" value="1"/>
</dbReference>
<keyword evidence="12" id="KW-0256">Endoplasmic reticulum</keyword>
<dbReference type="PANTHER" id="PTHR14226">
    <property type="entry name" value="NEUROPATHY TARGET ESTERASE/SWISS CHEESE D.MELANOGASTER"/>
    <property type="match status" value="1"/>
</dbReference>
<evidence type="ECO:0000256" key="10">
    <source>
        <dbReference type="ARBA" id="ARBA00023136"/>
    </source>
</evidence>
<dbReference type="SMART" id="SM00100">
    <property type="entry name" value="cNMP"/>
    <property type="match status" value="2"/>
</dbReference>
<feature type="short sequence motif" description="GXSXG" evidence="11">
    <location>
        <begin position="1293"/>
        <end position="1297"/>
    </location>
</feature>
<feature type="region of interest" description="Disordered" evidence="13">
    <location>
        <begin position="785"/>
        <end position="826"/>
    </location>
</feature>
<dbReference type="SUPFAM" id="SSF52151">
    <property type="entry name" value="FabD/lysophospholipase-like"/>
    <property type="match status" value="1"/>
</dbReference>
<evidence type="ECO:0000256" key="3">
    <source>
        <dbReference type="ARBA" id="ARBA00013274"/>
    </source>
</evidence>
<comment type="caution">
    <text evidence="17">The sequence shown here is derived from an EMBL/GenBank/DDBJ whole genome shotgun (WGS) entry which is preliminary data.</text>
</comment>
<dbReference type="EC" id="3.1.1.5" evidence="3 12"/>
<feature type="compositionally biased region" description="Low complexity" evidence="13">
    <location>
        <begin position="794"/>
        <end position="809"/>
    </location>
</feature>
<accession>K1VAH3</accession>
<dbReference type="InterPro" id="IPR000595">
    <property type="entry name" value="cNMP-bd_dom"/>
</dbReference>
<feature type="signal peptide" evidence="14">
    <location>
        <begin position="1"/>
        <end position="17"/>
    </location>
</feature>
<evidence type="ECO:0000256" key="6">
    <source>
        <dbReference type="ARBA" id="ARBA00022801"/>
    </source>
</evidence>
<comment type="catalytic activity">
    <reaction evidence="12">
        <text>a 1-acyl-sn-glycero-3-phosphocholine + H2O = sn-glycerol 3-phosphocholine + a fatty acid + H(+)</text>
        <dbReference type="Rhea" id="RHEA:15177"/>
        <dbReference type="ChEBI" id="CHEBI:15377"/>
        <dbReference type="ChEBI" id="CHEBI:15378"/>
        <dbReference type="ChEBI" id="CHEBI:16870"/>
        <dbReference type="ChEBI" id="CHEBI:28868"/>
        <dbReference type="ChEBI" id="CHEBI:58168"/>
        <dbReference type="EC" id="3.1.1.5"/>
    </reaction>
</comment>
<dbReference type="InParanoid" id="K1VAH3"/>
<keyword evidence="10 12" id="KW-0472">Membrane</keyword>
<evidence type="ECO:0000256" key="2">
    <source>
        <dbReference type="ARBA" id="ARBA00006636"/>
    </source>
</evidence>
<feature type="active site" description="Nucleophile" evidence="11">
    <location>
        <position position="1295"/>
    </location>
</feature>
<dbReference type="HOGENOM" id="CLU_000960_1_1_1"/>
<keyword evidence="14" id="KW-0732">Signal</keyword>
<feature type="domain" description="PNPLA" evidence="16">
    <location>
        <begin position="1262"/>
        <end position="1448"/>
    </location>
</feature>
<evidence type="ECO:0000259" key="16">
    <source>
        <dbReference type="PROSITE" id="PS51635"/>
    </source>
</evidence>
<dbReference type="InterPro" id="IPR050301">
    <property type="entry name" value="NTE"/>
</dbReference>
<feature type="region of interest" description="Disordered" evidence="13">
    <location>
        <begin position="717"/>
        <end position="739"/>
    </location>
</feature>
<feature type="short sequence motif" description="GXGXXG" evidence="11">
    <location>
        <begin position="1266"/>
        <end position="1271"/>
    </location>
</feature>
<dbReference type="GO" id="GO:0046470">
    <property type="term" value="P:phosphatidylcholine metabolic process"/>
    <property type="evidence" value="ECO:0007669"/>
    <property type="project" value="InterPro"/>
</dbReference>
<evidence type="ECO:0000256" key="9">
    <source>
        <dbReference type="ARBA" id="ARBA00023098"/>
    </source>
</evidence>